<proteinExistence type="predicted"/>
<evidence type="ECO:0000313" key="3">
    <source>
        <dbReference type="Proteomes" id="UP001186944"/>
    </source>
</evidence>
<dbReference type="AlphaFoldDB" id="A0AA89CCB0"/>
<dbReference type="EMBL" id="VSWD01000004">
    <property type="protein sequence ID" value="KAK3105264.1"/>
    <property type="molecule type" value="Genomic_DNA"/>
</dbReference>
<dbReference type="InterPro" id="IPR001073">
    <property type="entry name" value="C1q_dom"/>
</dbReference>
<dbReference type="PRINTS" id="PR00007">
    <property type="entry name" value="COMPLEMNTC1Q"/>
</dbReference>
<protein>
    <recommendedName>
        <fullName evidence="1">C1q domain-containing protein</fullName>
    </recommendedName>
</protein>
<name>A0AA89CCB0_PINIB</name>
<comment type="caution">
    <text evidence="2">The sequence shown here is derived from an EMBL/GenBank/DDBJ whole genome shotgun (WGS) entry which is preliminary data.</text>
</comment>
<dbReference type="Gene3D" id="2.60.120.40">
    <property type="match status" value="1"/>
</dbReference>
<evidence type="ECO:0000259" key="1">
    <source>
        <dbReference type="PROSITE" id="PS50871"/>
    </source>
</evidence>
<gene>
    <name evidence="2" type="ORF">FSP39_021288</name>
</gene>
<feature type="domain" description="C1q" evidence="1">
    <location>
        <begin position="1"/>
        <end position="73"/>
    </location>
</feature>
<keyword evidence="3" id="KW-1185">Reference proteome</keyword>
<dbReference type="InterPro" id="IPR008983">
    <property type="entry name" value="Tumour_necrosis_fac-like_dom"/>
</dbReference>
<organism evidence="2 3">
    <name type="scientific">Pinctada imbricata</name>
    <name type="common">Atlantic pearl-oyster</name>
    <name type="synonym">Pinctada martensii</name>
    <dbReference type="NCBI Taxonomy" id="66713"/>
    <lineage>
        <taxon>Eukaryota</taxon>
        <taxon>Metazoa</taxon>
        <taxon>Spiralia</taxon>
        <taxon>Lophotrochozoa</taxon>
        <taxon>Mollusca</taxon>
        <taxon>Bivalvia</taxon>
        <taxon>Autobranchia</taxon>
        <taxon>Pteriomorphia</taxon>
        <taxon>Pterioida</taxon>
        <taxon>Pterioidea</taxon>
        <taxon>Pteriidae</taxon>
        <taxon>Pinctada</taxon>
    </lineage>
</organism>
<dbReference type="Proteomes" id="UP001186944">
    <property type="component" value="Unassembled WGS sequence"/>
</dbReference>
<dbReference type="PROSITE" id="PS50871">
    <property type="entry name" value="C1Q"/>
    <property type="match status" value="1"/>
</dbReference>
<evidence type="ECO:0000313" key="2">
    <source>
        <dbReference type="EMBL" id="KAK3105264.1"/>
    </source>
</evidence>
<sequence length="73" mass="8064">MSRSASQYCKAYIYHNGNPLLLSHSIEGNGGTYEVASNTILLTLTVGDQVWIKTETGTYCHGYPFTAFSGWKI</sequence>
<reference evidence="2" key="1">
    <citation type="submission" date="2019-08" db="EMBL/GenBank/DDBJ databases">
        <title>The improved chromosome-level genome for the pearl oyster Pinctada fucata martensii using PacBio sequencing and Hi-C.</title>
        <authorList>
            <person name="Zheng Z."/>
        </authorList>
    </citation>
    <scope>NUCLEOTIDE SEQUENCE</scope>
    <source>
        <strain evidence="2">ZZ-2019</strain>
        <tissue evidence="2">Adductor muscle</tissue>
    </source>
</reference>
<dbReference type="Pfam" id="PF00386">
    <property type="entry name" value="C1q"/>
    <property type="match status" value="1"/>
</dbReference>
<accession>A0AA89CCB0</accession>
<dbReference type="SUPFAM" id="SSF49842">
    <property type="entry name" value="TNF-like"/>
    <property type="match status" value="1"/>
</dbReference>